<accession>A0ABN1TXX9</accession>
<name>A0ABN1TXX9_9ACTN</name>
<proteinExistence type="predicted"/>
<evidence type="ECO:0000313" key="2">
    <source>
        <dbReference type="EMBL" id="GAA1104900.1"/>
    </source>
</evidence>
<reference evidence="2 3" key="1">
    <citation type="journal article" date="2019" name="Int. J. Syst. Evol. Microbiol.">
        <title>The Global Catalogue of Microorganisms (GCM) 10K type strain sequencing project: providing services to taxonomists for standard genome sequencing and annotation.</title>
        <authorList>
            <consortium name="The Broad Institute Genomics Platform"/>
            <consortium name="The Broad Institute Genome Sequencing Center for Infectious Disease"/>
            <person name="Wu L."/>
            <person name="Ma J."/>
        </authorList>
    </citation>
    <scope>NUCLEOTIDE SEQUENCE [LARGE SCALE GENOMIC DNA]</scope>
    <source>
        <strain evidence="2 3">JCM 13002</strain>
    </source>
</reference>
<feature type="region of interest" description="Disordered" evidence="1">
    <location>
        <begin position="1"/>
        <end position="20"/>
    </location>
</feature>
<evidence type="ECO:0000313" key="3">
    <source>
        <dbReference type="Proteomes" id="UP001499987"/>
    </source>
</evidence>
<evidence type="ECO:0000256" key="1">
    <source>
        <dbReference type="SAM" id="MobiDB-lite"/>
    </source>
</evidence>
<gene>
    <name evidence="2" type="ORF">GCM10009663_53860</name>
</gene>
<organism evidence="2 3">
    <name type="scientific">Kitasatospora arboriphila</name>
    <dbReference type="NCBI Taxonomy" id="258052"/>
    <lineage>
        <taxon>Bacteria</taxon>
        <taxon>Bacillati</taxon>
        <taxon>Actinomycetota</taxon>
        <taxon>Actinomycetes</taxon>
        <taxon>Kitasatosporales</taxon>
        <taxon>Streptomycetaceae</taxon>
        <taxon>Kitasatospora</taxon>
    </lineage>
</organism>
<dbReference type="Proteomes" id="UP001499987">
    <property type="component" value="Unassembled WGS sequence"/>
</dbReference>
<sequence length="66" mass="6703">MVTHSVVDMSPTTLAAHRPATSAELPALLADRPAPRPAAAVAAGARVLPLWASPLAATGVRPRTTP</sequence>
<protein>
    <submittedName>
        <fullName evidence="2">Uncharacterized protein</fullName>
    </submittedName>
</protein>
<comment type="caution">
    <text evidence="2">The sequence shown here is derived from an EMBL/GenBank/DDBJ whole genome shotgun (WGS) entry which is preliminary data.</text>
</comment>
<dbReference type="EMBL" id="BAAALD010000063">
    <property type="protein sequence ID" value="GAA1104900.1"/>
    <property type="molecule type" value="Genomic_DNA"/>
</dbReference>
<keyword evidence="3" id="KW-1185">Reference proteome</keyword>